<feature type="region of interest" description="Disordered" evidence="1">
    <location>
        <begin position="54"/>
        <end position="91"/>
    </location>
</feature>
<comment type="caution">
    <text evidence="3">The sequence shown here is derived from an EMBL/GenBank/DDBJ whole genome shotgun (WGS) entry which is preliminary data.</text>
</comment>
<proteinExistence type="predicted"/>
<feature type="compositionally biased region" description="Polar residues" evidence="1">
    <location>
        <begin position="68"/>
        <end position="79"/>
    </location>
</feature>
<feature type="compositionally biased region" description="Basic and acidic residues" evidence="1">
    <location>
        <begin position="154"/>
        <end position="172"/>
    </location>
</feature>
<dbReference type="GO" id="GO:0005783">
    <property type="term" value="C:endoplasmic reticulum"/>
    <property type="evidence" value="ECO:0007669"/>
    <property type="project" value="TreeGrafter"/>
</dbReference>
<accession>A0A2V3IV92</accession>
<protein>
    <submittedName>
        <fullName evidence="3">Hsp70 nucleotide exchange factor fes1</fullName>
    </submittedName>
</protein>
<feature type="signal peptide" evidence="2">
    <location>
        <begin position="1"/>
        <end position="20"/>
    </location>
</feature>
<dbReference type="InterPro" id="IPR050693">
    <property type="entry name" value="Hsp70_NEF-Inhibitors"/>
</dbReference>
<dbReference type="Pfam" id="PF13513">
    <property type="entry name" value="HEAT_EZ"/>
    <property type="match status" value="1"/>
</dbReference>
<dbReference type="Gene3D" id="1.25.10.10">
    <property type="entry name" value="Leucine-rich Repeat Variant"/>
    <property type="match status" value="1"/>
</dbReference>
<dbReference type="EMBL" id="NBIV01000046">
    <property type="protein sequence ID" value="PXF46009.1"/>
    <property type="molecule type" value="Genomic_DNA"/>
</dbReference>
<evidence type="ECO:0000313" key="4">
    <source>
        <dbReference type="Proteomes" id="UP000247409"/>
    </source>
</evidence>
<sequence>MPSRYSISLLLLLFVTSTRAAQLPAVRKRPYKEEKRALASRLLRDADSNKRRSLRDVLDEHVVPPSESIRQGSPSTVSTKPEPKKQPVSSEDGFVFRSVSQLFAWAINQTTTSRGRNSTISISLSAAIEHELPPESPTLQATQRQGALPSSASHHSDFVSNKRPESPSEKSNTHSSSFSASFAEYSEFDLLRQNIHILETPEVGVSRVVTALLQLEELCHSIDNGRDLQLSGGLKPLVKSLSASQHVVRANAAWALATCCQNNPTVQNASLQLDAVPTLARLAANDDATTVRARALFALNAILEVEDARVVFEHLPSSIDALRRSLSDSRNIRATRRALNLAELLLTKNLDTWKTMLEAWDLPIIVERLMRQHRNSDVRESAARAIAAMDGRHIA</sequence>
<feature type="chain" id="PRO_5015972032" evidence="2">
    <location>
        <begin position="21"/>
        <end position="395"/>
    </location>
</feature>
<organism evidence="3 4">
    <name type="scientific">Gracilariopsis chorda</name>
    <dbReference type="NCBI Taxonomy" id="448386"/>
    <lineage>
        <taxon>Eukaryota</taxon>
        <taxon>Rhodophyta</taxon>
        <taxon>Florideophyceae</taxon>
        <taxon>Rhodymeniophycidae</taxon>
        <taxon>Gracilariales</taxon>
        <taxon>Gracilariaceae</taxon>
        <taxon>Gracilariopsis</taxon>
    </lineage>
</organism>
<dbReference type="AlphaFoldDB" id="A0A2V3IV92"/>
<gene>
    <name evidence="3" type="ORF">BWQ96_04184</name>
</gene>
<dbReference type="InterPro" id="IPR011989">
    <property type="entry name" value="ARM-like"/>
</dbReference>
<feature type="region of interest" description="Disordered" evidence="1">
    <location>
        <begin position="138"/>
        <end position="176"/>
    </location>
</feature>
<dbReference type="Proteomes" id="UP000247409">
    <property type="component" value="Unassembled WGS sequence"/>
</dbReference>
<keyword evidence="2" id="KW-0732">Signal</keyword>
<dbReference type="InterPro" id="IPR016024">
    <property type="entry name" value="ARM-type_fold"/>
</dbReference>
<dbReference type="PANTHER" id="PTHR19316:SF18">
    <property type="entry name" value="HSP70-BINDING PROTEIN 1"/>
    <property type="match status" value="1"/>
</dbReference>
<keyword evidence="4" id="KW-1185">Reference proteome</keyword>
<reference evidence="3 4" key="1">
    <citation type="journal article" date="2018" name="Mol. Biol. Evol.">
        <title>Analysis of the draft genome of the red seaweed Gracilariopsis chorda provides insights into genome size evolution in Rhodophyta.</title>
        <authorList>
            <person name="Lee J."/>
            <person name="Yang E.C."/>
            <person name="Graf L."/>
            <person name="Yang J.H."/>
            <person name="Qiu H."/>
            <person name="Zel Zion U."/>
            <person name="Chan C.X."/>
            <person name="Stephens T.G."/>
            <person name="Weber A.P.M."/>
            <person name="Boo G.H."/>
            <person name="Boo S.M."/>
            <person name="Kim K.M."/>
            <person name="Shin Y."/>
            <person name="Jung M."/>
            <person name="Lee S.J."/>
            <person name="Yim H.S."/>
            <person name="Lee J.H."/>
            <person name="Bhattacharya D."/>
            <person name="Yoon H.S."/>
        </authorList>
    </citation>
    <scope>NUCLEOTIDE SEQUENCE [LARGE SCALE GENOMIC DNA]</scope>
    <source>
        <strain evidence="3 4">SKKU-2015</strain>
        <tissue evidence="3">Whole body</tissue>
    </source>
</reference>
<evidence type="ECO:0000256" key="2">
    <source>
        <dbReference type="SAM" id="SignalP"/>
    </source>
</evidence>
<dbReference type="OrthoDB" id="10250458at2759"/>
<dbReference type="GO" id="GO:0000774">
    <property type="term" value="F:adenyl-nucleotide exchange factor activity"/>
    <property type="evidence" value="ECO:0007669"/>
    <property type="project" value="TreeGrafter"/>
</dbReference>
<dbReference type="STRING" id="448386.A0A2V3IV92"/>
<evidence type="ECO:0000313" key="3">
    <source>
        <dbReference type="EMBL" id="PXF46009.1"/>
    </source>
</evidence>
<evidence type="ECO:0000256" key="1">
    <source>
        <dbReference type="SAM" id="MobiDB-lite"/>
    </source>
</evidence>
<name>A0A2V3IV92_9FLOR</name>
<dbReference type="SUPFAM" id="SSF48371">
    <property type="entry name" value="ARM repeat"/>
    <property type="match status" value="1"/>
</dbReference>
<dbReference type="PANTHER" id="PTHR19316">
    <property type="entry name" value="PROTEIN FOLDING REGULATOR"/>
    <property type="match status" value="1"/>
</dbReference>
<feature type="compositionally biased region" description="Polar residues" evidence="1">
    <location>
        <begin position="138"/>
        <end position="153"/>
    </location>
</feature>